<accession>A0A4R6VMI5</accession>
<feature type="transmembrane region" description="Helical" evidence="7">
    <location>
        <begin position="271"/>
        <end position="294"/>
    </location>
</feature>
<feature type="domain" description="Type II secretion system protein GspF" evidence="8">
    <location>
        <begin position="164"/>
        <end position="287"/>
    </location>
</feature>
<evidence type="ECO:0000256" key="4">
    <source>
        <dbReference type="ARBA" id="ARBA00022989"/>
    </source>
</evidence>
<dbReference type="PANTHER" id="PTHR35007">
    <property type="entry name" value="INTEGRAL MEMBRANE PROTEIN-RELATED"/>
    <property type="match status" value="1"/>
</dbReference>
<organism evidence="9 10">
    <name type="scientific">Maritalea mobilis</name>
    <dbReference type="NCBI Taxonomy" id="483324"/>
    <lineage>
        <taxon>Bacteria</taxon>
        <taxon>Pseudomonadati</taxon>
        <taxon>Pseudomonadota</taxon>
        <taxon>Alphaproteobacteria</taxon>
        <taxon>Hyphomicrobiales</taxon>
        <taxon>Devosiaceae</taxon>
        <taxon>Maritalea</taxon>
    </lineage>
</organism>
<feature type="transmembrane region" description="Helical" evidence="7">
    <location>
        <begin position="126"/>
        <end position="144"/>
    </location>
</feature>
<dbReference type="EMBL" id="SNYR01000002">
    <property type="protein sequence ID" value="TDQ64287.1"/>
    <property type="molecule type" value="Genomic_DNA"/>
</dbReference>
<dbReference type="InterPro" id="IPR018076">
    <property type="entry name" value="T2SS_GspF_dom"/>
</dbReference>
<feature type="transmembrane region" description="Helical" evidence="7">
    <location>
        <begin position="98"/>
        <end position="120"/>
    </location>
</feature>
<protein>
    <submittedName>
        <fullName evidence="9">Tight adherence protein B</fullName>
    </submittedName>
</protein>
<keyword evidence="3 7" id="KW-0812">Transmembrane</keyword>
<sequence>MSPLLLFLLTVVAVGALGFALVPGIAGGGRAGKRMKALKQSDGRVNGRRQSRADVDGRKSRDKRRKSLQEVLDEQNEANKKRKKRSLKKRLIQAGMKGNVAAFYRNSAILGVAIFIFTWFTGVPLMFALVFGAGGFYVLPRWYVARRTKKFRSQFLDEFPNAIEAIVRGVKAGMPINDSMKVVAAEAKEPVRTEFLRVVEQQSVGKNIGEAILIMFDRLPIPEVNFFVVVITVQQQSGGNLSEALGNLSTVLRNRKKMKAKVKAMSSEAKASAGIIGALPFVVAGLVSLVSPTYLGPLFSTPIGNIWLGVAGLMMGMGIFVMNRMVQFEY</sequence>
<name>A0A4R6VMI5_9HYPH</name>
<evidence type="ECO:0000256" key="6">
    <source>
        <dbReference type="SAM" id="MobiDB-lite"/>
    </source>
</evidence>
<dbReference type="OrthoDB" id="9803381at2"/>
<dbReference type="Proteomes" id="UP000295391">
    <property type="component" value="Unassembled WGS sequence"/>
</dbReference>
<dbReference type="PANTHER" id="PTHR35007:SF1">
    <property type="entry name" value="PILUS ASSEMBLY PROTEIN"/>
    <property type="match status" value="1"/>
</dbReference>
<dbReference type="Gene3D" id="1.20.81.30">
    <property type="entry name" value="Type II secretion system (T2SS), domain F"/>
    <property type="match status" value="1"/>
</dbReference>
<gene>
    <name evidence="9" type="ORF">ATL17_2304</name>
</gene>
<dbReference type="InterPro" id="IPR042094">
    <property type="entry name" value="T2SS_GspF_sf"/>
</dbReference>
<keyword evidence="4 7" id="KW-1133">Transmembrane helix</keyword>
<proteinExistence type="predicted"/>
<keyword evidence="5 7" id="KW-0472">Membrane</keyword>
<feature type="region of interest" description="Disordered" evidence="6">
    <location>
        <begin position="37"/>
        <end position="84"/>
    </location>
</feature>
<evidence type="ECO:0000256" key="2">
    <source>
        <dbReference type="ARBA" id="ARBA00022475"/>
    </source>
</evidence>
<evidence type="ECO:0000256" key="3">
    <source>
        <dbReference type="ARBA" id="ARBA00022692"/>
    </source>
</evidence>
<keyword evidence="10" id="KW-1185">Reference proteome</keyword>
<dbReference type="AlphaFoldDB" id="A0A4R6VMI5"/>
<evidence type="ECO:0000259" key="8">
    <source>
        <dbReference type="Pfam" id="PF00482"/>
    </source>
</evidence>
<comment type="caution">
    <text evidence="9">The sequence shown here is derived from an EMBL/GenBank/DDBJ whole genome shotgun (WGS) entry which is preliminary data.</text>
</comment>
<feature type="transmembrane region" description="Helical" evidence="7">
    <location>
        <begin position="6"/>
        <end position="26"/>
    </location>
</feature>
<keyword evidence="2" id="KW-1003">Cell membrane</keyword>
<feature type="transmembrane region" description="Helical" evidence="7">
    <location>
        <begin position="306"/>
        <end position="326"/>
    </location>
</feature>
<evidence type="ECO:0000313" key="9">
    <source>
        <dbReference type="EMBL" id="TDQ64287.1"/>
    </source>
</evidence>
<evidence type="ECO:0000256" key="1">
    <source>
        <dbReference type="ARBA" id="ARBA00004651"/>
    </source>
</evidence>
<dbReference type="Pfam" id="PF00482">
    <property type="entry name" value="T2SSF"/>
    <property type="match status" value="1"/>
</dbReference>
<reference evidence="9 10" key="1">
    <citation type="submission" date="2019-03" db="EMBL/GenBank/DDBJ databases">
        <title>Genomic Encyclopedia of Type Strains, Phase III (KMG-III): the genomes of soil and plant-associated and newly described type strains.</title>
        <authorList>
            <person name="Whitman W."/>
        </authorList>
    </citation>
    <scope>NUCLEOTIDE SEQUENCE [LARGE SCALE GENOMIC DNA]</scope>
    <source>
        <strain evidence="9 10">CGMCC 1.7002</strain>
    </source>
</reference>
<evidence type="ECO:0000256" key="7">
    <source>
        <dbReference type="SAM" id="Phobius"/>
    </source>
</evidence>
<dbReference type="RefSeq" id="WP_133572901.1">
    <property type="nucleotide sequence ID" value="NZ_SNYR01000002.1"/>
</dbReference>
<dbReference type="GO" id="GO:0005886">
    <property type="term" value="C:plasma membrane"/>
    <property type="evidence" value="ECO:0007669"/>
    <property type="project" value="UniProtKB-SubCell"/>
</dbReference>
<evidence type="ECO:0000256" key="5">
    <source>
        <dbReference type="ARBA" id="ARBA00023136"/>
    </source>
</evidence>
<comment type="subcellular location">
    <subcellularLocation>
        <location evidence="1">Cell membrane</location>
        <topology evidence="1">Multi-pass membrane protein</topology>
    </subcellularLocation>
</comment>
<evidence type="ECO:0000313" key="10">
    <source>
        <dbReference type="Proteomes" id="UP000295391"/>
    </source>
</evidence>